<dbReference type="Proteomes" id="UP000306102">
    <property type="component" value="Unassembled WGS sequence"/>
</dbReference>
<keyword evidence="7" id="KW-1185">Reference proteome</keyword>
<comment type="similarity">
    <text evidence="2 3">Belongs to the small heat shock protein (HSP20) family.</text>
</comment>
<evidence type="ECO:0000313" key="6">
    <source>
        <dbReference type="EMBL" id="THG12341.1"/>
    </source>
</evidence>
<comment type="caution">
    <text evidence="6">The sequence shown here is derived from an EMBL/GenBank/DDBJ whole genome shotgun (WGS) entry which is preliminary data.</text>
</comment>
<dbReference type="Pfam" id="PF00011">
    <property type="entry name" value="HSP20"/>
    <property type="match status" value="1"/>
</dbReference>
<dbReference type="STRING" id="542762.A0A4S4E8C9"/>
<dbReference type="Gene3D" id="2.60.40.790">
    <property type="match status" value="1"/>
</dbReference>
<dbReference type="InterPro" id="IPR008978">
    <property type="entry name" value="HSP20-like_chaperone"/>
</dbReference>
<evidence type="ECO:0000259" key="5">
    <source>
        <dbReference type="PROSITE" id="PS01031"/>
    </source>
</evidence>
<dbReference type="GO" id="GO:0009408">
    <property type="term" value="P:response to heat"/>
    <property type="evidence" value="ECO:0007669"/>
    <property type="project" value="InterPro"/>
</dbReference>
<dbReference type="PROSITE" id="PS01031">
    <property type="entry name" value="SHSP"/>
    <property type="match status" value="1"/>
</dbReference>
<accession>A0A4S4E8C9</accession>
<feature type="compositionally biased region" description="Acidic residues" evidence="4">
    <location>
        <begin position="136"/>
        <end position="150"/>
    </location>
</feature>
<keyword evidence="1" id="KW-0346">Stress response</keyword>
<feature type="region of interest" description="Disordered" evidence="4">
    <location>
        <begin position="131"/>
        <end position="150"/>
    </location>
</feature>
<reference evidence="6 7" key="1">
    <citation type="journal article" date="2018" name="Proc. Natl. Acad. Sci. U.S.A.">
        <title>Draft genome sequence of Camellia sinensis var. sinensis provides insights into the evolution of the tea genome and tea quality.</title>
        <authorList>
            <person name="Wei C."/>
            <person name="Yang H."/>
            <person name="Wang S."/>
            <person name="Zhao J."/>
            <person name="Liu C."/>
            <person name="Gao L."/>
            <person name="Xia E."/>
            <person name="Lu Y."/>
            <person name="Tai Y."/>
            <person name="She G."/>
            <person name="Sun J."/>
            <person name="Cao H."/>
            <person name="Tong W."/>
            <person name="Gao Q."/>
            <person name="Li Y."/>
            <person name="Deng W."/>
            <person name="Jiang X."/>
            <person name="Wang W."/>
            <person name="Chen Q."/>
            <person name="Zhang S."/>
            <person name="Li H."/>
            <person name="Wu J."/>
            <person name="Wang P."/>
            <person name="Li P."/>
            <person name="Shi C."/>
            <person name="Zheng F."/>
            <person name="Jian J."/>
            <person name="Huang B."/>
            <person name="Shan D."/>
            <person name="Shi M."/>
            <person name="Fang C."/>
            <person name="Yue Y."/>
            <person name="Li F."/>
            <person name="Li D."/>
            <person name="Wei S."/>
            <person name="Han B."/>
            <person name="Jiang C."/>
            <person name="Yin Y."/>
            <person name="Xia T."/>
            <person name="Zhang Z."/>
            <person name="Bennetzen J.L."/>
            <person name="Zhao S."/>
            <person name="Wan X."/>
        </authorList>
    </citation>
    <scope>NUCLEOTIDE SEQUENCE [LARGE SCALE GENOMIC DNA]</scope>
    <source>
        <strain evidence="7">cv. Shuchazao</strain>
        <tissue evidence="6">Leaf</tissue>
    </source>
</reference>
<evidence type="ECO:0000313" key="7">
    <source>
        <dbReference type="Proteomes" id="UP000306102"/>
    </source>
</evidence>
<protein>
    <recommendedName>
        <fullName evidence="5">SHSP domain-containing protein</fullName>
    </recommendedName>
</protein>
<evidence type="ECO:0000256" key="4">
    <source>
        <dbReference type="SAM" id="MobiDB-lite"/>
    </source>
</evidence>
<evidence type="ECO:0000256" key="2">
    <source>
        <dbReference type="PROSITE-ProRule" id="PRU00285"/>
    </source>
</evidence>
<proteinExistence type="inferred from homology"/>
<dbReference type="InterPro" id="IPR044587">
    <property type="entry name" value="HSP21-like"/>
</dbReference>
<organism evidence="6 7">
    <name type="scientific">Camellia sinensis var. sinensis</name>
    <name type="common">China tea</name>
    <dbReference type="NCBI Taxonomy" id="542762"/>
    <lineage>
        <taxon>Eukaryota</taxon>
        <taxon>Viridiplantae</taxon>
        <taxon>Streptophyta</taxon>
        <taxon>Embryophyta</taxon>
        <taxon>Tracheophyta</taxon>
        <taxon>Spermatophyta</taxon>
        <taxon>Magnoliopsida</taxon>
        <taxon>eudicotyledons</taxon>
        <taxon>Gunneridae</taxon>
        <taxon>Pentapetalae</taxon>
        <taxon>asterids</taxon>
        <taxon>Ericales</taxon>
        <taxon>Theaceae</taxon>
        <taxon>Camellia</taxon>
    </lineage>
</organism>
<dbReference type="CDD" id="cd06464">
    <property type="entry name" value="ACD_sHsps-like"/>
    <property type="match status" value="1"/>
</dbReference>
<dbReference type="PANTHER" id="PTHR46733:SF3">
    <property type="entry name" value="26.5 KDA HEAT SHOCK PROTEIN, MITOCHONDRIAL"/>
    <property type="match status" value="1"/>
</dbReference>
<dbReference type="InterPro" id="IPR002068">
    <property type="entry name" value="A-crystallin/Hsp20_dom"/>
</dbReference>
<dbReference type="PANTHER" id="PTHR46733">
    <property type="entry name" value="26.5 KDA HEAT SHOCK PROTEIN, MITOCHONDRIAL"/>
    <property type="match status" value="1"/>
</dbReference>
<evidence type="ECO:0000256" key="3">
    <source>
        <dbReference type="RuleBase" id="RU003616"/>
    </source>
</evidence>
<sequence length="211" mass="24487">MALARLALKNLGQRVVVSPSCSSSLLVVSQRVVERSLSTGLEQRWVSNELLVRSFCTRRTSDGNDEKSEGREVAVSEEGGGKKFRLFPRRQRRRGLWRNNNHHDTIRRAGLSKEDVKITIEDWVLKIRGEHKEESDHEQEDYDDDDDDDDDEIDRFWSSMNYRYLRTSIMLPEDAKVDEIKAEMKDGVLTITIPRTETPKKDVKEITFSDM</sequence>
<dbReference type="EMBL" id="SDRB02006609">
    <property type="protein sequence ID" value="THG12341.1"/>
    <property type="molecule type" value="Genomic_DNA"/>
</dbReference>
<evidence type="ECO:0000256" key="1">
    <source>
        <dbReference type="ARBA" id="ARBA00023016"/>
    </source>
</evidence>
<name>A0A4S4E8C9_CAMSN</name>
<dbReference type="SUPFAM" id="SSF49764">
    <property type="entry name" value="HSP20-like chaperones"/>
    <property type="match status" value="1"/>
</dbReference>
<gene>
    <name evidence="6" type="ORF">TEA_001528</name>
</gene>
<feature type="domain" description="SHSP" evidence="5">
    <location>
        <begin position="81"/>
        <end position="211"/>
    </location>
</feature>
<dbReference type="AlphaFoldDB" id="A0A4S4E8C9"/>